<dbReference type="EMBL" id="RHHQ01000012">
    <property type="protein sequence ID" value="RNB86930.1"/>
    <property type="molecule type" value="Genomic_DNA"/>
</dbReference>
<feature type="region of interest" description="Disordered" evidence="1">
    <location>
        <begin position="201"/>
        <end position="226"/>
    </location>
</feature>
<feature type="compositionally biased region" description="Low complexity" evidence="1">
    <location>
        <begin position="57"/>
        <end position="79"/>
    </location>
</feature>
<dbReference type="Proteomes" id="UP000271031">
    <property type="component" value="Unassembled WGS sequence"/>
</dbReference>
<feature type="compositionally biased region" description="Basic and acidic residues" evidence="1">
    <location>
        <begin position="201"/>
        <end position="210"/>
    </location>
</feature>
<evidence type="ECO:0000313" key="2">
    <source>
        <dbReference type="EMBL" id="RNB86930.1"/>
    </source>
</evidence>
<dbReference type="RefSeq" id="WP_122918627.1">
    <property type="nucleotide sequence ID" value="NZ_RHHQ01000012.1"/>
</dbReference>
<reference evidence="2 3" key="1">
    <citation type="submission" date="2018-10" db="EMBL/GenBank/DDBJ databases">
        <title>Phylogenomics of Brevibacillus.</title>
        <authorList>
            <person name="Dunlap C."/>
        </authorList>
    </citation>
    <scope>NUCLEOTIDE SEQUENCE [LARGE SCALE GENOMIC DNA]</scope>
    <source>
        <strain evidence="2 3">JCM 15716</strain>
    </source>
</reference>
<evidence type="ECO:0000256" key="1">
    <source>
        <dbReference type="SAM" id="MobiDB-lite"/>
    </source>
</evidence>
<dbReference type="OrthoDB" id="9888341at2"/>
<gene>
    <name evidence="2" type="ORF">EDM56_14535</name>
</gene>
<feature type="compositionally biased region" description="Polar residues" evidence="1">
    <location>
        <begin position="82"/>
        <end position="93"/>
    </location>
</feature>
<feature type="region of interest" description="Disordered" evidence="1">
    <location>
        <begin position="431"/>
        <end position="517"/>
    </location>
</feature>
<comment type="caution">
    <text evidence="2">The sequence shown here is derived from an EMBL/GenBank/DDBJ whole genome shotgun (WGS) entry which is preliminary data.</text>
</comment>
<accession>A0A3M8DFL6</accession>
<dbReference type="AlphaFoldDB" id="A0A3M8DFL6"/>
<organism evidence="2 3">
    <name type="scientific">Brevibacillus fluminis</name>
    <dbReference type="NCBI Taxonomy" id="511487"/>
    <lineage>
        <taxon>Bacteria</taxon>
        <taxon>Bacillati</taxon>
        <taxon>Bacillota</taxon>
        <taxon>Bacilli</taxon>
        <taxon>Bacillales</taxon>
        <taxon>Paenibacillaceae</taxon>
        <taxon>Brevibacillus</taxon>
    </lineage>
</organism>
<proteinExistence type="predicted"/>
<keyword evidence="3" id="KW-1185">Reference proteome</keyword>
<feature type="region of interest" description="Disordered" evidence="1">
    <location>
        <begin position="52"/>
        <end position="135"/>
    </location>
</feature>
<feature type="compositionally biased region" description="Polar residues" evidence="1">
    <location>
        <begin position="126"/>
        <end position="135"/>
    </location>
</feature>
<name>A0A3M8DFL6_9BACL</name>
<feature type="compositionally biased region" description="Basic and acidic residues" evidence="1">
    <location>
        <begin position="96"/>
        <end position="113"/>
    </location>
</feature>
<evidence type="ECO:0000313" key="3">
    <source>
        <dbReference type="Proteomes" id="UP000271031"/>
    </source>
</evidence>
<sequence length="517" mass="55886">MYLSKFRHYIEKNGIVSKIKLKYIEMYYKKYHLKGVFMATASVIRETARKAAVQTNTSNQKTSTPPKTTTNTTSTPTKNAPIVSTPSKQQYVQSPPRDRDTVTISDAAKKELQNHSQPTVVKMPPTTLSNTVSITPSNSRQDIVTISEKATTLYKASTNSNQKTAQVITVKQVDDGGAPGGKQVPKTPIDAVKLDLDKIMHKPEKKDSDSKTPTPKQPIDRVKDPNFPVKEEKTWGQAANEAAVSGAMGNITTQYTDAGAQKVTKNPVLSGTVGKMAGLGMSIIDVKQDMAANLSQGKMNLGSNKTIGQAVAEAGTGALITEYGTAGALAAAGLAPETAGGSLLAAGVAYTISVVDSKLGISSAVGEYAKTEGNRIIKSGESLKELMNQGKQKGYGDMTDKEKKAIDKTMDNVTEQNKKIIEAKEKWVAADKAGDVKGKQEAEKAAKDAREKGGTIDKDEKLDKVKEREKELNDKIDKAKEKWKEADKIKDPVERQKVKDAAHEEANRYRSEGGTRP</sequence>
<protein>
    <submittedName>
        <fullName evidence="2">Uncharacterized protein</fullName>
    </submittedName>
</protein>